<comment type="similarity">
    <text evidence="2">Belongs to the TspO/BZRP family.</text>
</comment>
<evidence type="ECO:0000313" key="7">
    <source>
        <dbReference type="EMBL" id="TQR10200.1"/>
    </source>
</evidence>
<evidence type="ECO:0000313" key="8">
    <source>
        <dbReference type="Proteomes" id="UP000317316"/>
    </source>
</evidence>
<keyword evidence="5 6" id="KW-0472">Membrane</keyword>
<dbReference type="RefSeq" id="WP_142540219.1">
    <property type="nucleotide sequence ID" value="NZ_BMIE01000010.1"/>
</dbReference>
<evidence type="ECO:0000256" key="1">
    <source>
        <dbReference type="ARBA" id="ARBA00004141"/>
    </source>
</evidence>
<evidence type="ECO:0000256" key="4">
    <source>
        <dbReference type="ARBA" id="ARBA00022989"/>
    </source>
</evidence>
<feature type="transmembrane region" description="Helical" evidence="6">
    <location>
        <begin position="218"/>
        <end position="235"/>
    </location>
</feature>
<name>A0A544SYB6_9BACI</name>
<feature type="transmembrane region" description="Helical" evidence="6">
    <location>
        <begin position="194"/>
        <end position="212"/>
    </location>
</feature>
<dbReference type="OrthoDB" id="5189031at2"/>
<gene>
    <name evidence="7" type="ORF">FG382_17695</name>
</gene>
<dbReference type="InterPro" id="IPR038330">
    <property type="entry name" value="TspO/MBR-related_sf"/>
</dbReference>
<evidence type="ECO:0000256" key="3">
    <source>
        <dbReference type="ARBA" id="ARBA00022692"/>
    </source>
</evidence>
<dbReference type="GO" id="GO:0016020">
    <property type="term" value="C:membrane"/>
    <property type="evidence" value="ECO:0007669"/>
    <property type="project" value="UniProtKB-SubCell"/>
</dbReference>
<dbReference type="Proteomes" id="UP000317316">
    <property type="component" value="Unassembled WGS sequence"/>
</dbReference>
<protein>
    <submittedName>
        <fullName evidence="7">Tryptophan-rich sensory protein</fullName>
    </submittedName>
</protein>
<dbReference type="PANTHER" id="PTHR33802:SF1">
    <property type="entry name" value="XK-RELATED PROTEIN"/>
    <property type="match status" value="1"/>
</dbReference>
<comment type="subcellular location">
    <subcellularLocation>
        <location evidence="1">Membrane</location>
        <topology evidence="1">Multi-pass membrane protein</topology>
    </subcellularLocation>
</comment>
<dbReference type="AlphaFoldDB" id="A0A544SYB6"/>
<accession>A0A544SYB6</accession>
<evidence type="ECO:0000256" key="6">
    <source>
        <dbReference type="SAM" id="Phobius"/>
    </source>
</evidence>
<organism evidence="7 8">
    <name type="scientific">Psychrobacillus lasiicapitis</name>
    <dbReference type="NCBI Taxonomy" id="1636719"/>
    <lineage>
        <taxon>Bacteria</taxon>
        <taxon>Bacillati</taxon>
        <taxon>Bacillota</taxon>
        <taxon>Bacilli</taxon>
        <taxon>Bacillales</taxon>
        <taxon>Bacillaceae</taxon>
        <taxon>Psychrobacillus</taxon>
    </lineage>
</organism>
<keyword evidence="4 6" id="KW-1133">Transmembrane helix</keyword>
<dbReference type="PANTHER" id="PTHR33802">
    <property type="entry name" value="SI:CH211-161H7.5-RELATED"/>
    <property type="match status" value="1"/>
</dbReference>
<feature type="transmembrane region" description="Helical" evidence="6">
    <location>
        <begin position="139"/>
        <end position="157"/>
    </location>
</feature>
<proteinExistence type="inferred from homology"/>
<feature type="transmembrane region" description="Helical" evidence="6">
    <location>
        <begin position="45"/>
        <end position="65"/>
    </location>
</feature>
<feature type="transmembrane region" description="Helical" evidence="6">
    <location>
        <begin position="169"/>
        <end position="187"/>
    </location>
</feature>
<dbReference type="EMBL" id="VDGH01000011">
    <property type="protein sequence ID" value="TQR10200.1"/>
    <property type="molecule type" value="Genomic_DNA"/>
</dbReference>
<evidence type="ECO:0000256" key="2">
    <source>
        <dbReference type="ARBA" id="ARBA00007524"/>
    </source>
</evidence>
<keyword evidence="3 6" id="KW-0812">Transmembrane</keyword>
<dbReference type="Gene3D" id="1.20.1260.100">
    <property type="entry name" value="TspO/MBR protein"/>
    <property type="match status" value="1"/>
</dbReference>
<feature type="transmembrane region" description="Helical" evidence="6">
    <location>
        <begin position="103"/>
        <end position="127"/>
    </location>
</feature>
<keyword evidence="8" id="KW-1185">Reference proteome</keyword>
<sequence length="242" mass="28331">MVKIILLILSLISTITVHILANTLPINGQTTVSILNRLPIFFTPAHYVFFIWFIIYILLACWIWNSIKEYSATRQLPLKRVLLFAFTSIFQIAWILFWHFELFHYALISMFALLGTLFSLYITYPVLQRNWMSRLPISIYFGWTFIMTFINLDYLLTYYEFSGLGITKSLWTVILLTIATAIALHFRYHFEDQAIVIVFIWTFLGLACRHLFNELLISTASIFLSSVLVVGIFFIKKTPPKE</sequence>
<dbReference type="InterPro" id="IPR004307">
    <property type="entry name" value="TspO_MBR"/>
</dbReference>
<evidence type="ECO:0000256" key="5">
    <source>
        <dbReference type="ARBA" id="ARBA00023136"/>
    </source>
</evidence>
<reference evidence="7 8" key="1">
    <citation type="submission" date="2019-05" db="EMBL/GenBank/DDBJ databases">
        <title>Psychrobacillus vulpis sp. nov., a new species isolated from feces of a red fox that inhabits in The Tablas de Daimiel Natural Park, Albacete, Spain.</title>
        <authorList>
            <person name="Rodriguez M."/>
            <person name="Reina J.C."/>
            <person name="Bejar V."/>
            <person name="Llamas I."/>
        </authorList>
    </citation>
    <scope>NUCLEOTIDE SEQUENCE [LARGE SCALE GENOMIC DNA]</scope>
    <source>
        <strain evidence="7 8">NEAU-3TGS17</strain>
    </source>
</reference>
<dbReference type="Pfam" id="PF03073">
    <property type="entry name" value="TspO_MBR"/>
    <property type="match status" value="1"/>
</dbReference>
<comment type="caution">
    <text evidence="7">The sequence shown here is derived from an EMBL/GenBank/DDBJ whole genome shotgun (WGS) entry which is preliminary data.</text>
</comment>
<feature type="transmembrane region" description="Helical" evidence="6">
    <location>
        <begin position="77"/>
        <end position="97"/>
    </location>
</feature>